<evidence type="ECO:0000313" key="3">
    <source>
        <dbReference type="Proteomes" id="UP000187203"/>
    </source>
</evidence>
<evidence type="ECO:0000313" key="2">
    <source>
        <dbReference type="EMBL" id="OMP09440.1"/>
    </source>
</evidence>
<dbReference type="Proteomes" id="UP000187203">
    <property type="component" value="Unassembled WGS sequence"/>
</dbReference>
<name>A0A1R3KQU7_9ROSI</name>
<evidence type="ECO:0000256" key="1">
    <source>
        <dbReference type="SAM" id="MobiDB-lite"/>
    </source>
</evidence>
<accession>A0A1R3KQU7</accession>
<dbReference type="EMBL" id="AWUE01012362">
    <property type="protein sequence ID" value="OMP09440.1"/>
    <property type="molecule type" value="Genomic_DNA"/>
</dbReference>
<feature type="region of interest" description="Disordered" evidence="1">
    <location>
        <begin position="1"/>
        <end position="22"/>
    </location>
</feature>
<feature type="compositionally biased region" description="Gly residues" evidence="1">
    <location>
        <begin position="1"/>
        <end position="13"/>
    </location>
</feature>
<keyword evidence="3" id="KW-1185">Reference proteome</keyword>
<comment type="caution">
    <text evidence="2">The sequence shown here is derived from an EMBL/GenBank/DDBJ whole genome shotgun (WGS) entry which is preliminary data.</text>
</comment>
<organism evidence="2 3">
    <name type="scientific">Corchorus olitorius</name>
    <dbReference type="NCBI Taxonomy" id="93759"/>
    <lineage>
        <taxon>Eukaryota</taxon>
        <taxon>Viridiplantae</taxon>
        <taxon>Streptophyta</taxon>
        <taxon>Embryophyta</taxon>
        <taxon>Tracheophyta</taxon>
        <taxon>Spermatophyta</taxon>
        <taxon>Magnoliopsida</taxon>
        <taxon>eudicotyledons</taxon>
        <taxon>Gunneridae</taxon>
        <taxon>Pentapetalae</taxon>
        <taxon>rosids</taxon>
        <taxon>malvids</taxon>
        <taxon>Malvales</taxon>
        <taxon>Malvaceae</taxon>
        <taxon>Grewioideae</taxon>
        <taxon>Apeibeae</taxon>
        <taxon>Corchorus</taxon>
    </lineage>
</organism>
<protein>
    <submittedName>
        <fullName evidence="2">Thioredoxin</fullName>
    </submittedName>
</protein>
<reference evidence="3" key="1">
    <citation type="submission" date="2013-09" db="EMBL/GenBank/DDBJ databases">
        <title>Corchorus olitorius genome sequencing.</title>
        <authorList>
            <person name="Alam M."/>
            <person name="Haque M.S."/>
            <person name="Islam M.S."/>
            <person name="Emdad E.M."/>
            <person name="Islam M.M."/>
            <person name="Ahmed B."/>
            <person name="Halim A."/>
            <person name="Hossen Q.M.M."/>
            <person name="Hossain M.Z."/>
            <person name="Ahmed R."/>
            <person name="Khan M.M."/>
            <person name="Islam R."/>
            <person name="Rashid M.M."/>
            <person name="Khan S.A."/>
            <person name="Rahman M.S."/>
            <person name="Alam M."/>
            <person name="Yahiya A.S."/>
            <person name="Khan M.S."/>
            <person name="Azam M.S."/>
            <person name="Haque T."/>
            <person name="Lashkar M.Z.H."/>
            <person name="Akhand A.I."/>
            <person name="Morshed G."/>
            <person name="Roy S."/>
            <person name="Uddin K.S."/>
            <person name="Rabeya T."/>
            <person name="Hossain A.S."/>
            <person name="Chowdhury A."/>
            <person name="Snigdha A.R."/>
            <person name="Mortoza M.S."/>
            <person name="Matin S.A."/>
            <person name="Hoque S.M.E."/>
            <person name="Islam M.K."/>
            <person name="Roy D.K."/>
            <person name="Haider R."/>
            <person name="Moosa M.M."/>
            <person name="Elias S.M."/>
            <person name="Hasan A.M."/>
            <person name="Jahan S."/>
            <person name="Shafiuddin M."/>
            <person name="Mahmood N."/>
            <person name="Shommy N.S."/>
        </authorList>
    </citation>
    <scope>NUCLEOTIDE SEQUENCE [LARGE SCALE GENOMIC DNA]</scope>
    <source>
        <strain evidence="3">cv. O-4</strain>
    </source>
</reference>
<sequence>MGGRENGQWGSGGPLPTQEGIWHYSSGPSSEFLNVVRKLKTVEIVLLVTTKQFGKLKISWPEKKRGNRFAHT</sequence>
<proteinExistence type="predicted"/>
<gene>
    <name evidence="2" type="ORF">COLO4_05480</name>
</gene>
<dbReference type="AlphaFoldDB" id="A0A1R3KQU7"/>